<evidence type="ECO:0000256" key="1">
    <source>
        <dbReference type="SAM" id="MobiDB-lite"/>
    </source>
</evidence>
<evidence type="ECO:0000313" key="3">
    <source>
        <dbReference type="EMBL" id="GEU52682.1"/>
    </source>
</evidence>
<dbReference type="PANTHER" id="PTHR11439">
    <property type="entry name" value="GAG-POL-RELATED RETROTRANSPOSON"/>
    <property type="match status" value="1"/>
</dbReference>
<feature type="region of interest" description="Disordered" evidence="1">
    <location>
        <begin position="742"/>
        <end position="774"/>
    </location>
</feature>
<organism evidence="3">
    <name type="scientific">Tanacetum cinerariifolium</name>
    <name type="common">Dalmatian daisy</name>
    <name type="synonym">Chrysanthemum cinerariifolium</name>
    <dbReference type="NCBI Taxonomy" id="118510"/>
    <lineage>
        <taxon>Eukaryota</taxon>
        <taxon>Viridiplantae</taxon>
        <taxon>Streptophyta</taxon>
        <taxon>Embryophyta</taxon>
        <taxon>Tracheophyta</taxon>
        <taxon>Spermatophyta</taxon>
        <taxon>Magnoliopsida</taxon>
        <taxon>eudicotyledons</taxon>
        <taxon>Gunneridae</taxon>
        <taxon>Pentapetalae</taxon>
        <taxon>asterids</taxon>
        <taxon>campanulids</taxon>
        <taxon>Asterales</taxon>
        <taxon>Asteraceae</taxon>
        <taxon>Asteroideae</taxon>
        <taxon>Anthemideae</taxon>
        <taxon>Anthemidinae</taxon>
        <taxon>Tanacetum</taxon>
    </lineage>
</organism>
<dbReference type="EMBL" id="BKCJ010003052">
    <property type="protein sequence ID" value="GEU52682.1"/>
    <property type="molecule type" value="Genomic_DNA"/>
</dbReference>
<evidence type="ECO:0000259" key="2">
    <source>
        <dbReference type="Pfam" id="PF13976"/>
    </source>
</evidence>
<reference evidence="3" key="1">
    <citation type="journal article" date="2019" name="Sci. Rep.">
        <title>Draft genome of Tanacetum cinerariifolium, the natural source of mosquito coil.</title>
        <authorList>
            <person name="Yamashiro T."/>
            <person name="Shiraishi A."/>
            <person name="Satake H."/>
            <person name="Nakayama K."/>
        </authorList>
    </citation>
    <scope>NUCLEOTIDE SEQUENCE</scope>
</reference>
<feature type="domain" description="GAG-pre-integrase" evidence="2">
    <location>
        <begin position="628"/>
        <end position="700"/>
    </location>
</feature>
<comment type="caution">
    <text evidence="3">The sequence shown here is derived from an EMBL/GenBank/DDBJ whole genome shotgun (WGS) entry which is preliminary data.</text>
</comment>
<name>A0A6L2KVW6_TANCI</name>
<dbReference type="Pfam" id="PF13976">
    <property type="entry name" value="gag_pre-integrs"/>
    <property type="match status" value="1"/>
</dbReference>
<accession>A0A6L2KVW6</accession>
<feature type="compositionally biased region" description="Polar residues" evidence="1">
    <location>
        <begin position="742"/>
        <end position="767"/>
    </location>
</feature>
<protein>
    <submittedName>
        <fullName evidence="3">Uncharacterized mitochondrial protein AtMg00810-like</fullName>
    </submittedName>
</protein>
<dbReference type="PANTHER" id="PTHR11439:SF483">
    <property type="entry name" value="PEPTIDE SYNTHASE GLIP-LIKE, PUTATIVE (AFU_ORTHOLOGUE AFUA_3G12920)-RELATED"/>
    <property type="match status" value="1"/>
</dbReference>
<gene>
    <name evidence="3" type="ORF">Tci_024660</name>
</gene>
<dbReference type="InterPro" id="IPR025724">
    <property type="entry name" value="GAG-pre-integrase_dom"/>
</dbReference>
<dbReference type="CDD" id="cd09272">
    <property type="entry name" value="RNase_HI_RT_Ty1"/>
    <property type="match status" value="1"/>
</dbReference>
<sequence length="967" mass="109841">MDLIIPLRQKNTLAEYAILFDADNHPPMLDKNLYDSWKSRMELYMQNKEHEIMIVESVKNGPLIWRPVKENGVTRTKKHAELSAAEKIQADCDMKAINIILQGDDPIACFNKAMDFLMAVASSRFPLTNNQLRASLNPRNQATIQDDRTEDLDTYDSDCDDMSNAKAVLIANISNYGSNVISEKAQRSKPTLYDGIVISNKHVAMPVIDGEETLILEERNESCDKCFNLDAENIQEILKRDQNVELENSVAKLLLENERLCKEINHVKQVFKEQFDSIKKTRICTKEQCDSLINKLNLKSTKNEDLKAQIQDKVFVITSLKNDLRKLKGKEIVDIAAQKPSANSILSGMFKLDLNPLAPKLLQNREAHIDYLKYTQEQVGVVYVRDTCPNAIKLNEKKVAVKLKNKAKKVRFAEPLISLSNIKQVIQIVLWYLDSECSKHMIGNYSQLMNFVSKFLGTVRFRNNHVNSHAKSAKKHNKQNFWKPRGHVFTEVGFMWKPTGRTFTIVGNLCPLTRITSTKVVSTKQTTSHSGETKKPDLKVYSRKPKNVKNVGIVRFGNENIARIVGYGDYQLGNVTISRVYYVEGLGYNLFFFGQFCDADLEVAFRKNTCFIYNLEGADLISGSRGTNLYIISLDDMLKTSPISFLSKATKTKSWLWHRRLSHLNFGTVNQLAKDGLARGIPRLKFQKDHLCSACALGKSKKSSHQPKAKDTNQEKLYLLHMVPVTAAPRAVYLVDSPVSTSIDQDAPSTSIPSTQEQEHSTNISQGEKSKLDEDLQRKPVDATLYHDMIGSLMYLTSSRPDLIYAVCLCARYQAKPTEKHINALKRIFRYLKGTINMGLWYLKDTGMSLTTYADTDHIRCQDTRGITSGSAQFLGDKLVSWSSNKQKSTAISSTEAKYIALSGCFAQILWTRSQLTYYGFQFNKISLYCDNKSFISLYCNNVQHLRAKHIDIRYHFIMEQVENGIV</sequence>
<dbReference type="AlphaFoldDB" id="A0A6L2KVW6"/>
<proteinExistence type="predicted"/>